<dbReference type="GO" id="GO:1904680">
    <property type="term" value="F:peptide transmembrane transporter activity"/>
    <property type="evidence" value="ECO:0007669"/>
    <property type="project" value="TreeGrafter"/>
</dbReference>
<dbReference type="InterPro" id="IPR000914">
    <property type="entry name" value="SBP_5_dom"/>
</dbReference>
<evidence type="ECO:0000256" key="4">
    <source>
        <dbReference type="SAM" id="SignalP"/>
    </source>
</evidence>
<evidence type="ECO:0000256" key="2">
    <source>
        <dbReference type="ARBA" id="ARBA00005695"/>
    </source>
</evidence>
<comment type="caution">
    <text evidence="6">The sequence shown here is derived from an EMBL/GenBank/DDBJ whole genome shotgun (WGS) entry which is preliminary data.</text>
</comment>
<gene>
    <name evidence="6" type="ORF">DLJ53_13535</name>
</gene>
<dbReference type="GO" id="GO:0043190">
    <property type="term" value="C:ATP-binding cassette (ABC) transporter complex"/>
    <property type="evidence" value="ECO:0007669"/>
    <property type="project" value="InterPro"/>
</dbReference>
<dbReference type="SUPFAM" id="SSF53850">
    <property type="entry name" value="Periplasmic binding protein-like II"/>
    <property type="match status" value="1"/>
</dbReference>
<dbReference type="Gene3D" id="3.40.190.10">
    <property type="entry name" value="Periplasmic binding protein-like II"/>
    <property type="match status" value="1"/>
</dbReference>
<proteinExistence type="inferred from homology"/>
<dbReference type="GO" id="GO:0030288">
    <property type="term" value="C:outer membrane-bounded periplasmic space"/>
    <property type="evidence" value="ECO:0007669"/>
    <property type="project" value="UniProtKB-ARBA"/>
</dbReference>
<dbReference type="PANTHER" id="PTHR30290">
    <property type="entry name" value="PERIPLASMIC BINDING COMPONENT OF ABC TRANSPORTER"/>
    <property type="match status" value="1"/>
</dbReference>
<dbReference type="RefSeq" id="WP_111345947.1">
    <property type="nucleotide sequence ID" value="NZ_QHHQ01000002.1"/>
</dbReference>
<sequence length="518" mass="56112">MLGRLGMKRVLAAGAFALAGTLAAGSAVTPATAETLRYATIGEPPSLDTQMGTAVVATMIAQHMFETLYALDSKSVPQPLLAEGETVSEDGKTITVTLRQGVPFHNGEEMKADDVAASLKRWAEFGARGSTLGLDTVEATGDYEVTITLKAPNGAWKSLLAQVNGGPIVFPAEIVSAAAGEPVKPESYIGTGPYKFSDWRPNRYVELVKFDDYAARSEPADGMAGNREAVLDTLRFIPVSDVGTRVSGVQAGDYDYAEFISGDLYAILKDDPSVTPYISASPIFGLLFMNSKDGILKDNYALRRAILTALNMTEALQVSVGDPELWDAQGAFFTKDSVWYTDAGTEAYNVGDPEKAKSMAAEAGYDGAPIRLLVSTNYQQHFDQANVFKRQLADAGINVELDVRDWATLLKQRAEPGAWDLFMTHHNTVADPALLTFMNDNYPGWWTSPEKEELEATFINTSDLDGRPATWAEIQKLAYEQVPAAKVGDVFSFDIAAPGFKPAWDKAPGFQYFWGASK</sequence>
<dbReference type="InterPro" id="IPR039424">
    <property type="entry name" value="SBP_5"/>
</dbReference>
<dbReference type="EMBL" id="QHHQ01000002">
    <property type="protein sequence ID" value="RAI02377.1"/>
    <property type="molecule type" value="Genomic_DNA"/>
</dbReference>
<feature type="signal peptide" evidence="4">
    <location>
        <begin position="1"/>
        <end position="33"/>
    </location>
</feature>
<dbReference type="PIRSF" id="PIRSF002741">
    <property type="entry name" value="MppA"/>
    <property type="match status" value="1"/>
</dbReference>
<dbReference type="InterPro" id="IPR030678">
    <property type="entry name" value="Peptide/Ni-bd"/>
</dbReference>
<evidence type="ECO:0000313" key="6">
    <source>
        <dbReference type="EMBL" id="RAI02377.1"/>
    </source>
</evidence>
<dbReference type="AlphaFoldDB" id="A0A8B2P269"/>
<dbReference type="Pfam" id="PF00496">
    <property type="entry name" value="SBP_bac_5"/>
    <property type="match status" value="1"/>
</dbReference>
<keyword evidence="3 4" id="KW-0732">Signal</keyword>
<evidence type="ECO:0000256" key="3">
    <source>
        <dbReference type="ARBA" id="ARBA00022729"/>
    </source>
</evidence>
<dbReference type="Gene3D" id="3.10.105.10">
    <property type="entry name" value="Dipeptide-binding Protein, Domain 3"/>
    <property type="match status" value="1"/>
</dbReference>
<dbReference type="GO" id="GO:0015833">
    <property type="term" value="P:peptide transport"/>
    <property type="evidence" value="ECO:0007669"/>
    <property type="project" value="TreeGrafter"/>
</dbReference>
<keyword evidence="7" id="KW-1185">Reference proteome</keyword>
<accession>A0A8B2P269</accession>
<evidence type="ECO:0000313" key="7">
    <source>
        <dbReference type="Proteomes" id="UP000249590"/>
    </source>
</evidence>
<protein>
    <submittedName>
        <fullName evidence="6">Peptide ABC transporter substrate-binding protein</fullName>
    </submittedName>
</protein>
<reference evidence="6 7" key="1">
    <citation type="submission" date="2018-05" db="EMBL/GenBank/DDBJ databases">
        <title>Acuticoccus sediminis sp. nov., isolated from deep-sea sediment of Indian Ocean.</title>
        <authorList>
            <person name="Liu X."/>
            <person name="Lai Q."/>
            <person name="Du Y."/>
            <person name="Sun F."/>
            <person name="Zhang X."/>
            <person name="Wang S."/>
            <person name="Shao Z."/>
        </authorList>
    </citation>
    <scope>NUCLEOTIDE SEQUENCE [LARGE SCALE GENOMIC DNA]</scope>
    <source>
        <strain evidence="6 7">PTG4-2</strain>
    </source>
</reference>
<comment type="subcellular location">
    <subcellularLocation>
        <location evidence="1">Periplasm</location>
    </subcellularLocation>
</comment>
<comment type="similarity">
    <text evidence="2">Belongs to the bacterial solute-binding protein 5 family.</text>
</comment>
<dbReference type="OrthoDB" id="9803988at2"/>
<feature type="chain" id="PRO_5032654957" evidence="4">
    <location>
        <begin position="34"/>
        <end position="518"/>
    </location>
</feature>
<evidence type="ECO:0000259" key="5">
    <source>
        <dbReference type="Pfam" id="PF00496"/>
    </source>
</evidence>
<evidence type="ECO:0000256" key="1">
    <source>
        <dbReference type="ARBA" id="ARBA00004418"/>
    </source>
</evidence>
<dbReference type="CDD" id="cd08502">
    <property type="entry name" value="PBP2_NikA_DppA_OppA_like_16"/>
    <property type="match status" value="1"/>
</dbReference>
<name>A0A8B2P269_9HYPH</name>
<dbReference type="PANTHER" id="PTHR30290:SF38">
    <property type="entry name" value="D,D-DIPEPTIDE-BINDING PERIPLASMIC PROTEIN DDPA-RELATED"/>
    <property type="match status" value="1"/>
</dbReference>
<organism evidence="6 7">
    <name type="scientific">Acuticoccus sediminis</name>
    <dbReference type="NCBI Taxonomy" id="2184697"/>
    <lineage>
        <taxon>Bacteria</taxon>
        <taxon>Pseudomonadati</taxon>
        <taxon>Pseudomonadota</taxon>
        <taxon>Alphaproteobacteria</taxon>
        <taxon>Hyphomicrobiales</taxon>
        <taxon>Amorphaceae</taxon>
        <taxon>Acuticoccus</taxon>
    </lineage>
</organism>
<dbReference type="Proteomes" id="UP000249590">
    <property type="component" value="Unassembled WGS sequence"/>
</dbReference>
<feature type="domain" description="Solute-binding protein family 5" evidence="5">
    <location>
        <begin position="77"/>
        <end position="433"/>
    </location>
</feature>